<accession>A0AAX0WL99</accession>
<proteinExistence type="predicted"/>
<comment type="caution">
    <text evidence="2">The sequence shown here is derived from an EMBL/GenBank/DDBJ whole genome shotgun (WGS) entry which is preliminary data.</text>
</comment>
<protein>
    <recommendedName>
        <fullName evidence="4">DNA topoisomerase III</fullName>
    </recommendedName>
</protein>
<evidence type="ECO:0000256" key="1">
    <source>
        <dbReference type="SAM" id="MobiDB-lite"/>
    </source>
</evidence>
<dbReference type="Proteomes" id="UP000236075">
    <property type="component" value="Unassembled WGS sequence"/>
</dbReference>
<organism evidence="2 3">
    <name type="scientific">Akkermansia muciniphila</name>
    <dbReference type="NCBI Taxonomy" id="239935"/>
    <lineage>
        <taxon>Bacteria</taxon>
        <taxon>Pseudomonadati</taxon>
        <taxon>Verrucomicrobiota</taxon>
        <taxon>Verrucomicrobiia</taxon>
        <taxon>Verrucomicrobiales</taxon>
        <taxon>Akkermansiaceae</taxon>
        <taxon>Akkermansia</taxon>
    </lineage>
</organism>
<gene>
    <name evidence="2" type="ORF">CXT95_11455</name>
</gene>
<name>A0AAX0WL99_9BACT</name>
<dbReference type="AlphaFoldDB" id="A0AAX0WL99"/>
<dbReference type="EMBL" id="PJLB01000013">
    <property type="protein sequence ID" value="PNC98887.1"/>
    <property type="molecule type" value="Genomic_DNA"/>
</dbReference>
<evidence type="ECO:0000313" key="3">
    <source>
        <dbReference type="Proteomes" id="UP000236075"/>
    </source>
</evidence>
<sequence length="80" mass="8938">MAEASFFIRIENSHQEKTATPSVEKRNNRKRETVSGKKCKGCLPKEVPGNNGNGGLWYGCNTAENSNRQEYSGIMRQGVF</sequence>
<feature type="compositionally biased region" description="Basic and acidic residues" evidence="1">
    <location>
        <begin position="11"/>
        <end position="35"/>
    </location>
</feature>
<reference evidence="2 3" key="1">
    <citation type="journal article" date="2017" name="BMC Genomics">
        <title>Genome sequencing of 39 Akkermansia muciniphila isolates reveals its population structure, genomic and functional diverisity, and global distribution in mammalian gut microbiotas.</title>
        <authorList>
            <person name="Guo X."/>
            <person name="Li S."/>
            <person name="Zhang J."/>
            <person name="Wu F."/>
            <person name="Li X."/>
            <person name="Wu D."/>
            <person name="Zhang M."/>
            <person name="Ou Z."/>
            <person name="Jie Z."/>
            <person name="Yan Q."/>
            <person name="Li P."/>
            <person name="Yi J."/>
            <person name="Peng Y."/>
        </authorList>
    </citation>
    <scope>NUCLEOTIDE SEQUENCE [LARGE SCALE GENOMIC DNA]</scope>
    <source>
        <strain evidence="2 3">GP28</strain>
    </source>
</reference>
<feature type="region of interest" description="Disordered" evidence="1">
    <location>
        <begin position="9"/>
        <end position="37"/>
    </location>
</feature>
<evidence type="ECO:0000313" key="2">
    <source>
        <dbReference type="EMBL" id="PNC98887.1"/>
    </source>
</evidence>
<evidence type="ECO:0008006" key="4">
    <source>
        <dbReference type="Google" id="ProtNLM"/>
    </source>
</evidence>